<evidence type="ECO:0000256" key="4">
    <source>
        <dbReference type="ARBA" id="ARBA00023136"/>
    </source>
</evidence>
<dbReference type="EMBL" id="VSSQ01010785">
    <property type="protein sequence ID" value="MPM45215.1"/>
    <property type="molecule type" value="Genomic_DNA"/>
</dbReference>
<feature type="transmembrane region" description="Helical" evidence="5">
    <location>
        <begin position="72"/>
        <end position="102"/>
    </location>
</feature>
<dbReference type="InterPro" id="IPR002781">
    <property type="entry name" value="TM_pro_TauE-like"/>
</dbReference>
<accession>A0A644ZWA0</accession>
<evidence type="ECO:0000256" key="1">
    <source>
        <dbReference type="ARBA" id="ARBA00004141"/>
    </source>
</evidence>
<proteinExistence type="predicted"/>
<protein>
    <recommendedName>
        <fullName evidence="7">Membrane transporter protein YfcA</fullName>
    </recommendedName>
</protein>
<keyword evidence="4 5" id="KW-0472">Membrane</keyword>
<dbReference type="GO" id="GO:0016020">
    <property type="term" value="C:membrane"/>
    <property type="evidence" value="ECO:0007669"/>
    <property type="project" value="UniProtKB-SubCell"/>
</dbReference>
<name>A0A644ZWA0_9ZZZZ</name>
<comment type="caution">
    <text evidence="6">The sequence shown here is derived from an EMBL/GenBank/DDBJ whole genome shotgun (WGS) entry which is preliminary data.</text>
</comment>
<reference evidence="6" key="1">
    <citation type="submission" date="2019-08" db="EMBL/GenBank/DDBJ databases">
        <authorList>
            <person name="Kucharzyk K."/>
            <person name="Murdoch R.W."/>
            <person name="Higgins S."/>
            <person name="Loffler F."/>
        </authorList>
    </citation>
    <scope>NUCLEOTIDE SEQUENCE</scope>
</reference>
<keyword evidence="3 5" id="KW-1133">Transmembrane helix</keyword>
<sequence>MALQPRISASFGRSAYALPGWLTPLLFVLLGVYGALLGAGQGLLTLALLAVLGSGLQAANAVKNLTNAATNLVAAILLMVRADIPWALCAGIAVGGVAGGLLGARVARRLPDRVLRGAVVGIGLGTAVWAFVAW</sequence>
<organism evidence="6">
    <name type="scientific">bioreactor metagenome</name>
    <dbReference type="NCBI Taxonomy" id="1076179"/>
    <lineage>
        <taxon>unclassified sequences</taxon>
        <taxon>metagenomes</taxon>
        <taxon>ecological metagenomes</taxon>
    </lineage>
</organism>
<feature type="transmembrane region" description="Helical" evidence="5">
    <location>
        <begin position="114"/>
        <end position="132"/>
    </location>
</feature>
<evidence type="ECO:0000313" key="6">
    <source>
        <dbReference type="EMBL" id="MPM45215.1"/>
    </source>
</evidence>
<evidence type="ECO:0000256" key="3">
    <source>
        <dbReference type="ARBA" id="ARBA00022989"/>
    </source>
</evidence>
<evidence type="ECO:0000256" key="2">
    <source>
        <dbReference type="ARBA" id="ARBA00022692"/>
    </source>
</evidence>
<evidence type="ECO:0008006" key="7">
    <source>
        <dbReference type="Google" id="ProtNLM"/>
    </source>
</evidence>
<comment type="subcellular location">
    <subcellularLocation>
        <location evidence="1">Membrane</location>
        <topology evidence="1">Multi-pass membrane protein</topology>
    </subcellularLocation>
</comment>
<keyword evidence="2 5" id="KW-0812">Transmembrane</keyword>
<feature type="transmembrane region" description="Helical" evidence="5">
    <location>
        <begin position="21"/>
        <end position="52"/>
    </location>
</feature>
<dbReference type="AlphaFoldDB" id="A0A644ZWA0"/>
<evidence type="ECO:0000256" key="5">
    <source>
        <dbReference type="SAM" id="Phobius"/>
    </source>
</evidence>
<dbReference type="Pfam" id="PF01925">
    <property type="entry name" value="TauE"/>
    <property type="match status" value="1"/>
</dbReference>
<gene>
    <name evidence="6" type="ORF">SDC9_91901</name>
</gene>